<organism evidence="2 3">
    <name type="scientific">Aspergillus granulosus</name>
    <dbReference type="NCBI Taxonomy" id="176169"/>
    <lineage>
        <taxon>Eukaryota</taxon>
        <taxon>Fungi</taxon>
        <taxon>Dikarya</taxon>
        <taxon>Ascomycota</taxon>
        <taxon>Pezizomycotina</taxon>
        <taxon>Eurotiomycetes</taxon>
        <taxon>Eurotiomycetidae</taxon>
        <taxon>Eurotiales</taxon>
        <taxon>Aspergillaceae</taxon>
        <taxon>Aspergillus</taxon>
        <taxon>Aspergillus subgen. Nidulantes</taxon>
    </lineage>
</organism>
<protein>
    <submittedName>
        <fullName evidence="2">Uncharacterized protein</fullName>
    </submittedName>
</protein>
<name>A0ABR4GV18_9EURO</name>
<gene>
    <name evidence="2" type="ORF">BJX63DRAFT_116255</name>
</gene>
<reference evidence="2 3" key="1">
    <citation type="submission" date="2024-07" db="EMBL/GenBank/DDBJ databases">
        <title>Section-level genome sequencing and comparative genomics of Aspergillus sections Usti and Cavernicolus.</title>
        <authorList>
            <consortium name="Lawrence Berkeley National Laboratory"/>
            <person name="Nybo J.L."/>
            <person name="Vesth T.C."/>
            <person name="Theobald S."/>
            <person name="Frisvad J.C."/>
            <person name="Larsen T.O."/>
            <person name="Kjaerboelling I."/>
            <person name="Rothschild-Mancinelli K."/>
            <person name="Lyhne E.K."/>
            <person name="Kogle M.E."/>
            <person name="Barry K."/>
            <person name="Clum A."/>
            <person name="Na H."/>
            <person name="Ledsgaard L."/>
            <person name="Lin J."/>
            <person name="Lipzen A."/>
            <person name="Kuo A."/>
            <person name="Riley R."/>
            <person name="Mondo S."/>
            <person name="Labutti K."/>
            <person name="Haridas S."/>
            <person name="Pangalinan J."/>
            <person name="Salamov A.A."/>
            <person name="Simmons B.A."/>
            <person name="Magnuson J.K."/>
            <person name="Chen J."/>
            <person name="Drula E."/>
            <person name="Henrissat B."/>
            <person name="Wiebenga A."/>
            <person name="Lubbers R.J."/>
            <person name="Gomes A.C."/>
            <person name="Makela M.R."/>
            <person name="Stajich J."/>
            <person name="Grigoriev I.V."/>
            <person name="Mortensen U.H."/>
            <person name="De Vries R.P."/>
            <person name="Baker S.E."/>
            <person name="Andersen M.R."/>
        </authorList>
    </citation>
    <scope>NUCLEOTIDE SEQUENCE [LARGE SCALE GENOMIC DNA]</scope>
    <source>
        <strain evidence="2 3">CBS 588.65</strain>
    </source>
</reference>
<feature type="compositionally biased region" description="Gly residues" evidence="1">
    <location>
        <begin position="96"/>
        <end position="105"/>
    </location>
</feature>
<comment type="caution">
    <text evidence="2">The sequence shown here is derived from an EMBL/GenBank/DDBJ whole genome shotgun (WGS) entry which is preliminary data.</text>
</comment>
<keyword evidence="3" id="KW-1185">Reference proteome</keyword>
<evidence type="ECO:0000313" key="2">
    <source>
        <dbReference type="EMBL" id="KAL2802350.1"/>
    </source>
</evidence>
<sequence length="234" mass="23767">MFSNTQRSEGPCATELAQLSSLLPPRGPFEFSLLPTLTRPLEDLSKCLEGARQASATAICQNPAGLVPLADSILGFCLASCVAYGLVDDPAAAGTGSGTGTGRGTSTGSSENSPGAIGTGTAGHVQGDGPSSSCPLTWRCVKTPMTLGSLALQDEEESLLARQIVYGVLTSLSALLREVYVREKDIVSEIDAVRDGVGGVGGVGGAALYGREGVGAVSQCLSRVLALLGKIVPE</sequence>
<evidence type="ECO:0000256" key="1">
    <source>
        <dbReference type="SAM" id="MobiDB-lite"/>
    </source>
</evidence>
<proteinExistence type="predicted"/>
<feature type="region of interest" description="Disordered" evidence="1">
    <location>
        <begin position="96"/>
        <end position="130"/>
    </location>
</feature>
<dbReference type="EMBL" id="JBFXLT010000189">
    <property type="protein sequence ID" value="KAL2802350.1"/>
    <property type="molecule type" value="Genomic_DNA"/>
</dbReference>
<evidence type="ECO:0000313" key="3">
    <source>
        <dbReference type="Proteomes" id="UP001610334"/>
    </source>
</evidence>
<accession>A0ABR4GV18</accession>
<dbReference type="Proteomes" id="UP001610334">
    <property type="component" value="Unassembled WGS sequence"/>
</dbReference>